<organism evidence="1 2">
    <name type="scientific">Devosia lucknowensis</name>
    <dbReference type="NCBI Taxonomy" id="1096929"/>
    <lineage>
        <taxon>Bacteria</taxon>
        <taxon>Pseudomonadati</taxon>
        <taxon>Pseudomonadota</taxon>
        <taxon>Alphaproteobacteria</taxon>
        <taxon>Hyphomicrobiales</taxon>
        <taxon>Devosiaceae</taxon>
        <taxon>Devosia</taxon>
    </lineage>
</organism>
<protein>
    <submittedName>
        <fullName evidence="1">Uncharacterized protein</fullName>
    </submittedName>
</protein>
<name>A0A1Y6ENZ3_9HYPH</name>
<proteinExistence type="predicted"/>
<dbReference type="EMBL" id="FXWK01000001">
    <property type="protein sequence ID" value="SMQ64395.1"/>
    <property type="molecule type" value="Genomic_DNA"/>
</dbReference>
<evidence type="ECO:0000313" key="2">
    <source>
        <dbReference type="Proteomes" id="UP000194474"/>
    </source>
</evidence>
<sequence>MLDFVKDLAAFVTLGAFTVGSLTWMDIIAHFA</sequence>
<reference evidence="2" key="1">
    <citation type="submission" date="2017-04" db="EMBL/GenBank/DDBJ databases">
        <authorList>
            <person name="Varghese N."/>
            <person name="Submissions S."/>
        </authorList>
    </citation>
    <scope>NUCLEOTIDE SEQUENCE [LARGE SCALE GENOMIC DNA]</scope>
</reference>
<accession>A0A1Y6ENZ3</accession>
<dbReference type="AlphaFoldDB" id="A0A1Y6ENZ3"/>
<dbReference type="Proteomes" id="UP000194474">
    <property type="component" value="Unassembled WGS sequence"/>
</dbReference>
<evidence type="ECO:0000313" key="1">
    <source>
        <dbReference type="EMBL" id="SMQ64395.1"/>
    </source>
</evidence>
<keyword evidence="2" id="KW-1185">Reference proteome</keyword>
<gene>
    <name evidence="1" type="ORF">SAMN06295905_0974</name>
</gene>